<dbReference type="EMBL" id="KV424000">
    <property type="protein sequence ID" value="KZT55168.1"/>
    <property type="molecule type" value="Genomic_DNA"/>
</dbReference>
<name>A0A165EMN7_9BASI</name>
<dbReference type="Gene3D" id="3.80.10.10">
    <property type="entry name" value="Ribonuclease Inhibitor"/>
    <property type="match status" value="1"/>
</dbReference>
<dbReference type="InParanoid" id="A0A165EMN7"/>
<evidence type="ECO:0000313" key="1">
    <source>
        <dbReference type="EMBL" id="KZT55168.1"/>
    </source>
</evidence>
<gene>
    <name evidence="1" type="ORF">CALCODRAFT_498992</name>
</gene>
<dbReference type="AlphaFoldDB" id="A0A165EMN7"/>
<dbReference type="Proteomes" id="UP000076842">
    <property type="component" value="Unassembled WGS sequence"/>
</dbReference>
<evidence type="ECO:0008006" key="3">
    <source>
        <dbReference type="Google" id="ProtNLM"/>
    </source>
</evidence>
<organism evidence="1 2">
    <name type="scientific">Calocera cornea HHB12733</name>
    <dbReference type="NCBI Taxonomy" id="1353952"/>
    <lineage>
        <taxon>Eukaryota</taxon>
        <taxon>Fungi</taxon>
        <taxon>Dikarya</taxon>
        <taxon>Basidiomycota</taxon>
        <taxon>Agaricomycotina</taxon>
        <taxon>Dacrymycetes</taxon>
        <taxon>Dacrymycetales</taxon>
        <taxon>Dacrymycetaceae</taxon>
        <taxon>Calocera</taxon>
    </lineage>
</organism>
<evidence type="ECO:0000313" key="2">
    <source>
        <dbReference type="Proteomes" id="UP000076842"/>
    </source>
</evidence>
<sequence>MSATGSETRLHIARLGHFDALQHLSIYVEDNEPADNIPSADPSTSSFNMPALTTLALSYHTELGLCGFMVELFHGHFPSLTSLRLDLVGVDLRLPDDIIPACQALAPLFEDIGPHLLTLSLFAHYVYDAPRLLFPPLKRLRKLSLLMIDYDDSPAEFLPRSLIELECQLFLWDNDNTEPLMDCLNRIQSNAQLGSNLKVIRVVEVDQPKFSWLSVGESNPEIAGRLFTCALHLFARGIRLEDEEGACPVLLM</sequence>
<proteinExistence type="predicted"/>
<accession>A0A165EMN7</accession>
<dbReference type="SUPFAM" id="SSF52047">
    <property type="entry name" value="RNI-like"/>
    <property type="match status" value="1"/>
</dbReference>
<reference evidence="1 2" key="1">
    <citation type="journal article" date="2016" name="Mol. Biol. Evol.">
        <title>Comparative Genomics of Early-Diverging Mushroom-Forming Fungi Provides Insights into the Origins of Lignocellulose Decay Capabilities.</title>
        <authorList>
            <person name="Nagy L.G."/>
            <person name="Riley R."/>
            <person name="Tritt A."/>
            <person name="Adam C."/>
            <person name="Daum C."/>
            <person name="Floudas D."/>
            <person name="Sun H."/>
            <person name="Yadav J.S."/>
            <person name="Pangilinan J."/>
            <person name="Larsson K.H."/>
            <person name="Matsuura K."/>
            <person name="Barry K."/>
            <person name="Labutti K."/>
            <person name="Kuo R."/>
            <person name="Ohm R.A."/>
            <person name="Bhattacharya S.S."/>
            <person name="Shirouzu T."/>
            <person name="Yoshinaga Y."/>
            <person name="Martin F.M."/>
            <person name="Grigoriev I.V."/>
            <person name="Hibbett D.S."/>
        </authorList>
    </citation>
    <scope>NUCLEOTIDE SEQUENCE [LARGE SCALE GENOMIC DNA]</scope>
    <source>
        <strain evidence="1 2">HHB12733</strain>
    </source>
</reference>
<dbReference type="InterPro" id="IPR032675">
    <property type="entry name" value="LRR_dom_sf"/>
</dbReference>
<keyword evidence="2" id="KW-1185">Reference proteome</keyword>
<protein>
    <recommendedName>
        <fullName evidence="3">F-box domain-containing protein</fullName>
    </recommendedName>
</protein>